<dbReference type="EC" id="2.7.13.3" evidence="2"/>
<comment type="caution">
    <text evidence="9">The sequence shown here is derived from an EMBL/GenBank/DDBJ whole genome shotgun (WGS) entry which is preliminary data.</text>
</comment>
<reference evidence="9" key="1">
    <citation type="journal article" date="2015" name="Nature">
        <title>Complex archaea that bridge the gap between prokaryotes and eukaryotes.</title>
        <authorList>
            <person name="Spang A."/>
            <person name="Saw J.H."/>
            <person name="Jorgensen S.L."/>
            <person name="Zaremba-Niedzwiedzka K."/>
            <person name="Martijn J."/>
            <person name="Lind A.E."/>
            <person name="van Eijk R."/>
            <person name="Schleper C."/>
            <person name="Guy L."/>
            <person name="Ettema T.J."/>
        </authorList>
    </citation>
    <scope>NUCLEOTIDE SEQUENCE</scope>
</reference>
<dbReference type="GO" id="GO:0000155">
    <property type="term" value="F:phosphorelay sensor kinase activity"/>
    <property type="evidence" value="ECO:0007669"/>
    <property type="project" value="InterPro"/>
</dbReference>
<evidence type="ECO:0000256" key="4">
    <source>
        <dbReference type="ARBA" id="ARBA00022679"/>
    </source>
</evidence>
<evidence type="ECO:0000259" key="6">
    <source>
        <dbReference type="PROSITE" id="PS50109"/>
    </source>
</evidence>
<feature type="domain" description="Histidine kinase" evidence="6">
    <location>
        <begin position="658"/>
        <end position="880"/>
    </location>
</feature>
<dbReference type="InterPro" id="IPR052162">
    <property type="entry name" value="Sensor_kinase/Photoreceptor"/>
</dbReference>
<dbReference type="PROSITE" id="PS50112">
    <property type="entry name" value="PAS"/>
    <property type="match status" value="4"/>
</dbReference>
<feature type="domain" description="PAS" evidence="7">
    <location>
        <begin position="268"/>
        <end position="338"/>
    </location>
</feature>
<dbReference type="Gene3D" id="1.10.287.130">
    <property type="match status" value="1"/>
</dbReference>
<dbReference type="Pfam" id="PF00989">
    <property type="entry name" value="PAS"/>
    <property type="match status" value="1"/>
</dbReference>
<dbReference type="InterPro" id="IPR036890">
    <property type="entry name" value="HATPase_C_sf"/>
</dbReference>
<dbReference type="InterPro" id="IPR003594">
    <property type="entry name" value="HATPase_dom"/>
</dbReference>
<protein>
    <recommendedName>
        <fullName evidence="2">histidine kinase</fullName>
        <ecNumber evidence="2">2.7.13.3</ecNumber>
    </recommendedName>
</protein>
<dbReference type="InterPro" id="IPR004358">
    <property type="entry name" value="Sig_transdc_His_kin-like_C"/>
</dbReference>
<dbReference type="FunFam" id="3.30.565.10:FF:000006">
    <property type="entry name" value="Sensor histidine kinase WalK"/>
    <property type="match status" value="1"/>
</dbReference>
<dbReference type="Gene3D" id="3.30.450.20">
    <property type="entry name" value="PAS domain"/>
    <property type="match status" value="5"/>
</dbReference>
<dbReference type="NCBIfam" id="TIGR00229">
    <property type="entry name" value="sensory_box"/>
    <property type="match status" value="5"/>
</dbReference>
<evidence type="ECO:0000259" key="7">
    <source>
        <dbReference type="PROSITE" id="PS50112"/>
    </source>
</evidence>
<dbReference type="GO" id="GO:0006355">
    <property type="term" value="P:regulation of DNA-templated transcription"/>
    <property type="evidence" value="ECO:0007669"/>
    <property type="project" value="InterPro"/>
</dbReference>
<dbReference type="InterPro" id="IPR003661">
    <property type="entry name" value="HisK_dim/P_dom"/>
</dbReference>
<feature type="domain" description="PAC" evidence="8">
    <location>
        <begin position="98"/>
        <end position="148"/>
    </location>
</feature>
<keyword evidence="4" id="KW-0808">Transferase</keyword>
<dbReference type="PROSITE" id="PS50113">
    <property type="entry name" value="PAC"/>
    <property type="match status" value="2"/>
</dbReference>
<dbReference type="InterPro" id="IPR035965">
    <property type="entry name" value="PAS-like_dom_sf"/>
</dbReference>
<dbReference type="InterPro" id="IPR005467">
    <property type="entry name" value="His_kinase_dom"/>
</dbReference>
<keyword evidence="3" id="KW-0597">Phosphoprotein</keyword>
<comment type="catalytic activity">
    <reaction evidence="1">
        <text>ATP + protein L-histidine = ADP + protein N-phospho-L-histidine.</text>
        <dbReference type="EC" id="2.7.13.3"/>
    </reaction>
</comment>
<organism evidence="9">
    <name type="scientific">marine sediment metagenome</name>
    <dbReference type="NCBI Taxonomy" id="412755"/>
    <lineage>
        <taxon>unclassified sequences</taxon>
        <taxon>metagenomes</taxon>
        <taxon>ecological metagenomes</taxon>
    </lineage>
</organism>
<dbReference type="InterPro" id="IPR001610">
    <property type="entry name" value="PAC"/>
</dbReference>
<dbReference type="InterPro" id="IPR000700">
    <property type="entry name" value="PAS-assoc_C"/>
</dbReference>
<proteinExistence type="predicted"/>
<gene>
    <name evidence="9" type="ORF">LCGC14_0816750</name>
</gene>
<dbReference type="PRINTS" id="PR00344">
    <property type="entry name" value="BCTRLSENSOR"/>
</dbReference>
<dbReference type="PANTHER" id="PTHR43304:SF1">
    <property type="entry name" value="PAC DOMAIN-CONTAINING PROTEIN"/>
    <property type="match status" value="1"/>
</dbReference>
<dbReference type="CDD" id="cd00130">
    <property type="entry name" value="PAS"/>
    <property type="match status" value="4"/>
</dbReference>
<dbReference type="PROSITE" id="PS50109">
    <property type="entry name" value="HIS_KIN"/>
    <property type="match status" value="1"/>
</dbReference>
<dbReference type="EMBL" id="LAZR01002273">
    <property type="protein sequence ID" value="KKN32153.1"/>
    <property type="molecule type" value="Genomic_DNA"/>
</dbReference>
<dbReference type="Gene3D" id="3.30.565.10">
    <property type="entry name" value="Histidine kinase-like ATPase, C-terminal domain"/>
    <property type="match status" value="1"/>
</dbReference>
<evidence type="ECO:0000256" key="5">
    <source>
        <dbReference type="ARBA" id="ARBA00022777"/>
    </source>
</evidence>
<evidence type="ECO:0000259" key="8">
    <source>
        <dbReference type="PROSITE" id="PS50113"/>
    </source>
</evidence>
<keyword evidence="5" id="KW-0418">Kinase</keyword>
<dbReference type="Pfam" id="PF00512">
    <property type="entry name" value="HisKA"/>
    <property type="match status" value="1"/>
</dbReference>
<accession>A0A0F9SSG7</accession>
<dbReference type="InterPro" id="IPR000014">
    <property type="entry name" value="PAS"/>
</dbReference>
<dbReference type="SMART" id="SM00091">
    <property type="entry name" value="PAS"/>
    <property type="match status" value="5"/>
</dbReference>
<feature type="domain" description="PAS" evidence="7">
    <location>
        <begin position="412"/>
        <end position="464"/>
    </location>
</feature>
<evidence type="ECO:0000256" key="2">
    <source>
        <dbReference type="ARBA" id="ARBA00012438"/>
    </source>
</evidence>
<feature type="domain" description="PAS" evidence="7">
    <location>
        <begin position="27"/>
        <end position="80"/>
    </location>
</feature>
<dbReference type="SUPFAM" id="SSF47384">
    <property type="entry name" value="Homodimeric domain of signal transducing histidine kinase"/>
    <property type="match status" value="1"/>
</dbReference>
<dbReference type="SUPFAM" id="SSF55785">
    <property type="entry name" value="PYP-like sensor domain (PAS domain)"/>
    <property type="match status" value="5"/>
</dbReference>
<feature type="domain" description="PAC" evidence="8">
    <location>
        <begin position="341"/>
        <end position="391"/>
    </location>
</feature>
<dbReference type="InterPro" id="IPR013656">
    <property type="entry name" value="PAS_4"/>
</dbReference>
<dbReference type="SUPFAM" id="SSF55874">
    <property type="entry name" value="ATPase domain of HSP90 chaperone/DNA topoisomerase II/histidine kinase"/>
    <property type="match status" value="1"/>
</dbReference>
<feature type="domain" description="PAS" evidence="7">
    <location>
        <begin position="540"/>
        <end position="593"/>
    </location>
</feature>
<dbReference type="PANTHER" id="PTHR43304">
    <property type="entry name" value="PHYTOCHROME-LIKE PROTEIN CPH1"/>
    <property type="match status" value="1"/>
</dbReference>
<dbReference type="InterPro" id="IPR013767">
    <property type="entry name" value="PAS_fold"/>
</dbReference>
<dbReference type="AlphaFoldDB" id="A0A0F9SSG7"/>
<name>A0A0F9SSG7_9ZZZZ</name>
<dbReference type="SMART" id="SM00086">
    <property type="entry name" value="PAC"/>
    <property type="match status" value="5"/>
</dbReference>
<dbReference type="Pfam" id="PF08448">
    <property type="entry name" value="PAS_4"/>
    <property type="match status" value="1"/>
</dbReference>
<dbReference type="CDD" id="cd00082">
    <property type="entry name" value="HisKA"/>
    <property type="match status" value="1"/>
</dbReference>
<dbReference type="Pfam" id="PF02518">
    <property type="entry name" value="HATPase_c"/>
    <property type="match status" value="1"/>
</dbReference>
<dbReference type="Pfam" id="PF08447">
    <property type="entry name" value="PAS_3"/>
    <property type="match status" value="3"/>
</dbReference>
<evidence type="ECO:0000313" key="9">
    <source>
        <dbReference type="EMBL" id="KKN32153.1"/>
    </source>
</evidence>
<dbReference type="SMART" id="SM00388">
    <property type="entry name" value="HisKA"/>
    <property type="match status" value="1"/>
</dbReference>
<dbReference type="SMART" id="SM00387">
    <property type="entry name" value="HATPase_c"/>
    <property type="match status" value="1"/>
</dbReference>
<evidence type="ECO:0000256" key="3">
    <source>
        <dbReference type="ARBA" id="ARBA00022553"/>
    </source>
</evidence>
<evidence type="ECO:0000256" key="1">
    <source>
        <dbReference type="ARBA" id="ARBA00000085"/>
    </source>
</evidence>
<sequence>MQNGDIHILRISDYKQQKNDKGTLNHSTTLEQAILDAMSEAVFLIDLDNKILQCNKSTVKFLGKSKKDEIIGQTYWELLHGTSSPVEGCPFMSMCESGQRETLIYNVMGREMEISADPFFDEEGKIMGAVHIITDITDQKQMEDQIKGLEEKYRTIVNSLSDPIHVVDKNLKITFLNPAMTNWLAKLNISPNIVGKTIFEAFPFLVYEKVFSEYEKVFQSKTRLTSSGKSVIENKIIFTELIKIPIIHEGCVNQVITVLRDITEQINISNKFETVIENLIDMIAILDFKGEFLYVSPQVYNITGFTQEEIIGKNGFTFIHPNDLDKVLKTMARLLKERKRVSLEYRTLNKEGNYIIVSASGRIAKIDGEEKIIMAIRDISKRKISEQKLRESEEKFRNITDQSLMGIGILQDGVFRYFNKQFEKIIGFSREEINGWSSGEFLEAIHPDDRDFVREQARKKQQGAKDALTQYQFRGINQEGKTEWREVHSKSIKYSNKLADLIAVVDINERKIAEEKLIQSEDNFRTIAEQALMGILIMQDDKVEYVNSTVLQIFEYSFEEVKNWSMKDLINIIHPDDLKLLRKSRLEMRTNNSNITAYYSFRAFTKSGKLRWIDQFSKIIVYKGRQAELVTIMDITDKKEVEQELIKLSTIKSELLRRTSHELKTPLVSIKGFSNLLLELYSDKLDDYVLNTIGEIKQGCIRLEDLIRDILKSAELDSESVQLKKTSEDLSFLIRVCVNELKEFVKLRNHSINLQLQDDLITCFEKEQIHQVVSNLLTNAIKFTPINGVIELKSIKKEDSLIFSIKDNGIGFIDEEKERLFKQFGKIERYGQGLDIVSDGSGLGLYISKKIIELHGGKIWLESEGRSKGSTFNFTLPLISESN</sequence>
<dbReference type="InterPro" id="IPR036097">
    <property type="entry name" value="HisK_dim/P_sf"/>
</dbReference>
<dbReference type="InterPro" id="IPR013655">
    <property type="entry name" value="PAS_fold_3"/>
</dbReference>